<dbReference type="Proteomes" id="UP000002033">
    <property type="component" value="Chromosome"/>
</dbReference>
<dbReference type="AlphaFoldDB" id="D8JW03"/>
<dbReference type="KEGG" id="hdn:Hden_3087"/>
<evidence type="ECO:0000256" key="1">
    <source>
        <dbReference type="SAM" id="MobiDB-lite"/>
    </source>
</evidence>
<proteinExistence type="predicted"/>
<protein>
    <submittedName>
        <fullName evidence="2">Uncharacterized protein</fullName>
    </submittedName>
</protein>
<reference evidence="3" key="1">
    <citation type="journal article" date="2011" name="J. Bacteriol.">
        <title>Genome sequences of eight morphologically diverse alphaproteobacteria.</title>
        <authorList>
            <consortium name="US DOE Joint Genome Institute"/>
            <person name="Brown P.J."/>
            <person name="Kysela D.T."/>
            <person name="Buechlein A."/>
            <person name="Hemmerich C."/>
            <person name="Brun Y.V."/>
        </authorList>
    </citation>
    <scope>NUCLEOTIDE SEQUENCE [LARGE SCALE GENOMIC DNA]</scope>
    <source>
        <strain evidence="3">ATCC 51888 / DSM 1869 / NCIB 11706 / TK 0415</strain>
    </source>
</reference>
<keyword evidence="3" id="KW-1185">Reference proteome</keyword>
<sequence>MSENSLDLQILRARMSGLGERLDSLWSDQLREHRHLDSDTTECAYWHSGYHQALADLVSLIEGPRPICGSAGKSNPSRPAGQGAESFQPA</sequence>
<gene>
    <name evidence="2" type="ordered locus">Hden_3087</name>
</gene>
<evidence type="ECO:0000313" key="3">
    <source>
        <dbReference type="Proteomes" id="UP000002033"/>
    </source>
</evidence>
<organism evidence="2 3">
    <name type="scientific">Hyphomicrobium denitrificans (strain ATCC 51888 / DSM 1869 / NCIMB 11706 / TK 0415)</name>
    <dbReference type="NCBI Taxonomy" id="582899"/>
    <lineage>
        <taxon>Bacteria</taxon>
        <taxon>Pseudomonadati</taxon>
        <taxon>Pseudomonadota</taxon>
        <taxon>Alphaproteobacteria</taxon>
        <taxon>Hyphomicrobiales</taxon>
        <taxon>Hyphomicrobiaceae</taxon>
        <taxon>Hyphomicrobium</taxon>
    </lineage>
</organism>
<evidence type="ECO:0000313" key="2">
    <source>
        <dbReference type="EMBL" id="ADJ24882.1"/>
    </source>
</evidence>
<name>D8JW03_HYPDA</name>
<dbReference type="EMBL" id="CP002083">
    <property type="protein sequence ID" value="ADJ24882.1"/>
    <property type="molecule type" value="Genomic_DNA"/>
</dbReference>
<dbReference type="RefSeq" id="WP_013217041.1">
    <property type="nucleotide sequence ID" value="NC_014313.1"/>
</dbReference>
<accession>D8JW03</accession>
<dbReference type="HOGENOM" id="CLU_192154_0_0_5"/>
<feature type="region of interest" description="Disordered" evidence="1">
    <location>
        <begin position="66"/>
        <end position="90"/>
    </location>
</feature>